<evidence type="ECO:0000313" key="1">
    <source>
        <dbReference type="EMBL" id="SVD02928.1"/>
    </source>
</evidence>
<dbReference type="EMBL" id="UINC01125236">
    <property type="protein sequence ID" value="SVD02928.1"/>
    <property type="molecule type" value="Genomic_DNA"/>
</dbReference>
<proteinExistence type="predicted"/>
<sequence>KNPKLNLILRNPSFMRNGVLEEIYNLKKS</sequence>
<protein>
    <submittedName>
        <fullName evidence="1">Uncharacterized protein</fullName>
    </submittedName>
</protein>
<feature type="non-terminal residue" evidence="1">
    <location>
        <position position="1"/>
    </location>
</feature>
<organism evidence="1">
    <name type="scientific">marine metagenome</name>
    <dbReference type="NCBI Taxonomy" id="408172"/>
    <lineage>
        <taxon>unclassified sequences</taxon>
        <taxon>metagenomes</taxon>
        <taxon>ecological metagenomes</taxon>
    </lineage>
</organism>
<dbReference type="AlphaFoldDB" id="A0A382S184"/>
<reference evidence="1" key="1">
    <citation type="submission" date="2018-05" db="EMBL/GenBank/DDBJ databases">
        <authorList>
            <person name="Lanie J.A."/>
            <person name="Ng W.-L."/>
            <person name="Kazmierczak K.M."/>
            <person name="Andrzejewski T.M."/>
            <person name="Davidsen T.M."/>
            <person name="Wayne K.J."/>
            <person name="Tettelin H."/>
            <person name="Glass J.I."/>
            <person name="Rusch D."/>
            <person name="Podicherti R."/>
            <person name="Tsui H.-C.T."/>
            <person name="Winkler M.E."/>
        </authorList>
    </citation>
    <scope>NUCLEOTIDE SEQUENCE</scope>
</reference>
<gene>
    <name evidence="1" type="ORF">METZ01_LOCUS355782</name>
</gene>
<accession>A0A382S184</accession>
<name>A0A382S184_9ZZZZ</name>